<evidence type="ECO:0000313" key="3">
    <source>
        <dbReference type="EMBL" id="OZG64554.1"/>
    </source>
</evidence>
<dbReference type="PANTHER" id="PTHR34704:SF2">
    <property type="entry name" value="ATPASE"/>
    <property type="match status" value="1"/>
</dbReference>
<dbReference type="Pfam" id="PF01637">
    <property type="entry name" value="ATPase_2"/>
    <property type="match status" value="1"/>
</dbReference>
<protein>
    <submittedName>
        <fullName evidence="3">ATPase</fullName>
    </submittedName>
</protein>
<dbReference type="InterPro" id="IPR027417">
    <property type="entry name" value="P-loop_NTPase"/>
</dbReference>
<dbReference type="EMBL" id="MWWY01000021">
    <property type="protein sequence ID" value="OZG64554.1"/>
    <property type="molecule type" value="Genomic_DNA"/>
</dbReference>
<evidence type="ECO:0000259" key="2">
    <source>
        <dbReference type="Pfam" id="PF03008"/>
    </source>
</evidence>
<dbReference type="Gene3D" id="3.40.50.300">
    <property type="entry name" value="P-loop containing nucleotide triphosphate hydrolases"/>
    <property type="match status" value="1"/>
</dbReference>
<dbReference type="OrthoDB" id="9813134at2"/>
<dbReference type="AlphaFoldDB" id="A0A261FZC4"/>
<evidence type="ECO:0000313" key="4">
    <source>
        <dbReference type="Proteomes" id="UP000216074"/>
    </source>
</evidence>
<dbReference type="InterPro" id="IPR004256">
    <property type="entry name" value="DUF234"/>
</dbReference>
<organism evidence="3 4">
    <name type="scientific">Bifidobacterium hapali</name>
    <dbReference type="NCBI Taxonomy" id="1630172"/>
    <lineage>
        <taxon>Bacteria</taxon>
        <taxon>Bacillati</taxon>
        <taxon>Actinomycetota</taxon>
        <taxon>Actinomycetes</taxon>
        <taxon>Bifidobacteriales</taxon>
        <taxon>Bifidobacteriaceae</taxon>
        <taxon>Bifidobacterium</taxon>
    </lineage>
</organism>
<dbReference type="GO" id="GO:0005524">
    <property type="term" value="F:ATP binding"/>
    <property type="evidence" value="ECO:0007669"/>
    <property type="project" value="InterPro"/>
</dbReference>
<reference evidence="3 4" key="1">
    <citation type="journal article" date="2017" name="BMC Genomics">
        <title>Comparative genomic and phylogenomic analyses of the Bifidobacteriaceae family.</title>
        <authorList>
            <person name="Lugli G.A."/>
            <person name="Milani C."/>
            <person name="Turroni F."/>
            <person name="Duranti S."/>
            <person name="Mancabelli L."/>
            <person name="Mangifesta M."/>
            <person name="Ferrario C."/>
            <person name="Modesto M."/>
            <person name="Mattarelli P."/>
            <person name="Jiri K."/>
            <person name="van Sinderen D."/>
            <person name="Ventura M."/>
        </authorList>
    </citation>
    <scope>NUCLEOTIDE SEQUENCE [LARGE SCALE GENOMIC DNA]</scope>
    <source>
        <strain evidence="3 4">DSM 100202</strain>
    </source>
</reference>
<dbReference type="Proteomes" id="UP000216074">
    <property type="component" value="Unassembled WGS sequence"/>
</dbReference>
<comment type="caution">
    <text evidence="3">The sequence shown here is derived from an EMBL/GenBank/DDBJ whole genome shotgun (WGS) entry which is preliminary data.</text>
</comment>
<dbReference type="Pfam" id="PF03008">
    <property type="entry name" value="DUF234"/>
    <property type="match status" value="1"/>
</dbReference>
<dbReference type="SUPFAM" id="SSF52540">
    <property type="entry name" value="P-loop containing nucleoside triphosphate hydrolases"/>
    <property type="match status" value="1"/>
</dbReference>
<dbReference type="PANTHER" id="PTHR34704">
    <property type="entry name" value="ATPASE"/>
    <property type="match status" value="1"/>
</dbReference>
<sequence>MFIGREQELAALERMYASDRFEMMVIYGRRRIGKTALIDHFLNGRKALYFTARQQNSQLILQSFSLVVSEYFGYADALDFSSWDRAIDFLVRQAQQHVGDKMIIVFDEFPYAAQAEPGLASILQIAIDHGLKDANVMLILSGSNQGFMESEVLGYKSPLYGRRTGQLRLQAFDCFDAARFVPNASAEECVLYYATFGGTPYYLSQLKPELTYAQNVAALCFDKSGLLYEEPMMMLREELKSPAVYDSILQAISNGCNTSKAIADRIGIEQTSLPFYARTLEELRVIERIVPFGEKTTSRKSRIHIKDPFFSFWYRFVAPHVTLIETGNGAMIAERVVQGLAFATYVGQQFENMCIQWVMREFREGRLSVTPAQIGKWWGNNPLKHEETDIDLVAADPMEHKLLLGECKWRNNVNETDMVTALRERVGLVKGYRETILAFFTKNPVHESTTAKYASDPDMIFVCANDMFTR</sequence>
<proteinExistence type="predicted"/>
<dbReference type="InterPro" id="IPR011579">
    <property type="entry name" value="ATPase_dom"/>
</dbReference>
<feature type="domain" description="DUF234" evidence="2">
    <location>
        <begin position="313"/>
        <end position="415"/>
    </location>
</feature>
<evidence type="ECO:0000259" key="1">
    <source>
        <dbReference type="Pfam" id="PF01637"/>
    </source>
</evidence>
<name>A0A261FZC4_9BIFI</name>
<keyword evidence="4" id="KW-1185">Reference proteome</keyword>
<accession>A0A261FZC4</accession>
<gene>
    <name evidence="3" type="ORF">BHAP_1015</name>
</gene>
<dbReference type="RefSeq" id="WP_094729641.1">
    <property type="nucleotide sequence ID" value="NZ_MWWY01000021.1"/>
</dbReference>
<feature type="domain" description="ATPase" evidence="1">
    <location>
        <begin position="2"/>
        <end position="206"/>
    </location>
</feature>